<protein>
    <submittedName>
        <fullName evidence="1">Uncharacterized protein</fullName>
    </submittedName>
</protein>
<keyword evidence="2" id="KW-1185">Reference proteome</keyword>
<evidence type="ECO:0000313" key="2">
    <source>
        <dbReference type="Proteomes" id="UP001194580"/>
    </source>
</evidence>
<sequence>AHEDIVFVDSQHDPATLKEVVLWDDVIQAFNDALHIRHKAKVVPFLKGADFRVLEPRRIAAIPGAVLDVMVEGKPTQEVITPPN</sequence>
<evidence type="ECO:0000313" key="1">
    <source>
        <dbReference type="EMBL" id="KAG0269597.1"/>
    </source>
</evidence>
<organism evidence="1 2">
    <name type="scientific">Linnemannia exigua</name>
    <dbReference type="NCBI Taxonomy" id="604196"/>
    <lineage>
        <taxon>Eukaryota</taxon>
        <taxon>Fungi</taxon>
        <taxon>Fungi incertae sedis</taxon>
        <taxon>Mucoromycota</taxon>
        <taxon>Mortierellomycotina</taxon>
        <taxon>Mortierellomycetes</taxon>
        <taxon>Mortierellales</taxon>
        <taxon>Mortierellaceae</taxon>
        <taxon>Linnemannia</taxon>
    </lineage>
</organism>
<gene>
    <name evidence="1" type="ORF">BGZ95_002012</name>
</gene>
<feature type="non-terminal residue" evidence="1">
    <location>
        <position position="84"/>
    </location>
</feature>
<accession>A0AAD4H4K3</accession>
<comment type="caution">
    <text evidence="1">The sequence shown here is derived from an EMBL/GenBank/DDBJ whole genome shotgun (WGS) entry which is preliminary data.</text>
</comment>
<name>A0AAD4H4K3_9FUNG</name>
<dbReference type="EMBL" id="JAAAIL010001414">
    <property type="protein sequence ID" value="KAG0269597.1"/>
    <property type="molecule type" value="Genomic_DNA"/>
</dbReference>
<dbReference type="AlphaFoldDB" id="A0AAD4H4K3"/>
<proteinExistence type="predicted"/>
<dbReference type="Proteomes" id="UP001194580">
    <property type="component" value="Unassembled WGS sequence"/>
</dbReference>
<reference evidence="1" key="1">
    <citation type="journal article" date="2020" name="Fungal Divers.">
        <title>Resolving the Mortierellaceae phylogeny through synthesis of multi-gene phylogenetics and phylogenomics.</title>
        <authorList>
            <person name="Vandepol N."/>
            <person name="Liber J."/>
            <person name="Desiro A."/>
            <person name="Na H."/>
            <person name="Kennedy M."/>
            <person name="Barry K."/>
            <person name="Grigoriev I.V."/>
            <person name="Miller A.N."/>
            <person name="O'Donnell K."/>
            <person name="Stajich J.E."/>
            <person name="Bonito G."/>
        </authorList>
    </citation>
    <scope>NUCLEOTIDE SEQUENCE</scope>
    <source>
        <strain evidence="1">NRRL 28262</strain>
    </source>
</reference>